<dbReference type="InterPro" id="IPR029063">
    <property type="entry name" value="SAM-dependent_MTases_sf"/>
</dbReference>
<sequence length="676" mass="79919">MNYTVQKRIKEIIELLDQIIYDLERTIIKFDLERPNAEHRRETYRRAIKFFDSKMEWENIVLEKTIQLKNSIQNEYHAELEEFEKKQFILSDWRIRFDDNKFDRIRPYFFDEHFLIELFSRYPQLLLEVDKFIIADFNIAWGPTFTKIAIELITKRECNFEAFDHLMSRIQGENWSTNDEPFVPLLFSPERFDKAELDQKIKSNYERFLKIDALINNGFYINQIYDSNDDLELTLSSLISSEKGYQNISDKFKSNELVYLFAAFNNSLSFKYALDNIRSNEAIVNFVLTIDENKLRTFHMYEERGTVNKQHTRNIYPYASEEIKSNNYIAYKTAGQFGGALQFMSDRQKNNRDIAEKCITNNGCAIQYLHEPLRSDKELSILAIKQNPNAFDHLNLELKYDSEILSHISDSKILNKINIPKKIKTTSDQNKQLLLERHQLNPEIINYCGVNLQKWFLKYQEEQEIYNNWLKNETAQRHEQFNGLSQISPNESYFISKYAVHNCIDVGCGTGNRTFPTFLNKQIDFKGIDNQTHLIEHRSYKNYIIKKDITSPIFDLEEIDKGVYDIAFYFGGVINGFISNPVKFSGWKNLEKIAKKHAKYVLVDTLSHFIWFKDETKYYGEVIQLNPAFPPQFFYSQRGLNTLFAKHHLEIVEEKEEVLGGGSYKRTHYLLKHVGA</sequence>
<protein>
    <submittedName>
        <fullName evidence="2">DUF4116 domain-containing protein</fullName>
    </submittedName>
</protein>
<evidence type="ECO:0000259" key="1">
    <source>
        <dbReference type="Pfam" id="PF13475"/>
    </source>
</evidence>
<dbReference type="SUPFAM" id="SSF53335">
    <property type="entry name" value="S-adenosyl-L-methionine-dependent methyltransferases"/>
    <property type="match status" value="1"/>
</dbReference>
<dbReference type="Pfam" id="PF13475">
    <property type="entry name" value="DUF4116"/>
    <property type="match status" value="1"/>
</dbReference>
<comment type="caution">
    <text evidence="2">The sequence shown here is derived from an EMBL/GenBank/DDBJ whole genome shotgun (WGS) entry which is preliminary data.</text>
</comment>
<proteinExistence type="predicted"/>
<name>A0ABW6DQJ9_9BACT</name>
<gene>
    <name evidence="2" type="ORF">SKC37_10215</name>
</gene>
<dbReference type="Proteomes" id="UP001598019">
    <property type="component" value="Unassembled WGS sequence"/>
</dbReference>
<evidence type="ECO:0000313" key="2">
    <source>
        <dbReference type="EMBL" id="MFD3409032.1"/>
    </source>
</evidence>
<organism evidence="2 3">
    <name type="scientific">Aquirufa esocilacus</name>
    <dbReference type="NCBI Taxonomy" id="3096513"/>
    <lineage>
        <taxon>Bacteria</taxon>
        <taxon>Pseudomonadati</taxon>
        <taxon>Bacteroidota</taxon>
        <taxon>Cytophagia</taxon>
        <taxon>Cytophagales</taxon>
        <taxon>Flectobacillaceae</taxon>
        <taxon>Aquirufa</taxon>
    </lineage>
</organism>
<accession>A0ABW6DQJ9</accession>
<reference evidence="2 3" key="1">
    <citation type="submission" date="2024-03" db="EMBL/GenBank/DDBJ databases">
        <title>Aquirufa genome sequencing.</title>
        <authorList>
            <person name="Pitt A."/>
            <person name="Hahn M.W."/>
        </authorList>
    </citation>
    <scope>NUCLEOTIDE SEQUENCE [LARGE SCALE GENOMIC DNA]</scope>
    <source>
        <strain evidence="2 3">HETE-83D</strain>
    </source>
</reference>
<evidence type="ECO:0000313" key="3">
    <source>
        <dbReference type="Proteomes" id="UP001598019"/>
    </source>
</evidence>
<dbReference type="EMBL" id="JBBKXX010000003">
    <property type="protein sequence ID" value="MFD3409032.1"/>
    <property type="molecule type" value="Genomic_DNA"/>
</dbReference>
<feature type="domain" description="DUF4116" evidence="1">
    <location>
        <begin position="351"/>
        <end position="399"/>
    </location>
</feature>
<keyword evidence="3" id="KW-1185">Reference proteome</keyword>
<dbReference type="InterPro" id="IPR025197">
    <property type="entry name" value="DUF4116"/>
</dbReference>
<dbReference type="Gene3D" id="3.40.50.150">
    <property type="entry name" value="Vaccinia Virus protein VP39"/>
    <property type="match status" value="1"/>
</dbReference>
<dbReference type="RefSeq" id="WP_377981377.1">
    <property type="nucleotide sequence ID" value="NZ_JBBKXX010000003.1"/>
</dbReference>